<dbReference type="Gene3D" id="3.30.1360.120">
    <property type="entry name" value="Probable tRNA modification gtpase trme, domain 1"/>
    <property type="match status" value="1"/>
</dbReference>
<evidence type="ECO:0000313" key="10">
    <source>
        <dbReference type="EMBL" id="KAB2932048.1"/>
    </source>
</evidence>
<evidence type="ECO:0000256" key="1">
    <source>
        <dbReference type="ARBA" id="ARBA00008609"/>
    </source>
</evidence>
<comment type="caution">
    <text evidence="10">The sequence shown here is derived from an EMBL/GenBank/DDBJ whole genome shotgun (WGS) entry which is preliminary data.</text>
</comment>
<evidence type="ECO:0000256" key="5">
    <source>
        <dbReference type="ARBA" id="ARBA00031395"/>
    </source>
</evidence>
<evidence type="ECO:0000256" key="2">
    <source>
        <dbReference type="ARBA" id="ARBA00012616"/>
    </source>
</evidence>
<evidence type="ECO:0000256" key="6">
    <source>
        <dbReference type="ARBA" id="ARBA00047665"/>
    </source>
</evidence>
<dbReference type="GO" id="GO:0008483">
    <property type="term" value="F:transaminase activity"/>
    <property type="evidence" value="ECO:0007669"/>
    <property type="project" value="UniProtKB-KW"/>
</dbReference>
<name>A0A833LYK1_9LEPT</name>
<dbReference type="SUPFAM" id="SSF103025">
    <property type="entry name" value="Folate-binding domain"/>
    <property type="match status" value="1"/>
</dbReference>
<organism evidence="10 11">
    <name type="scientific">Leptonema illini</name>
    <dbReference type="NCBI Taxonomy" id="183"/>
    <lineage>
        <taxon>Bacteria</taxon>
        <taxon>Pseudomonadati</taxon>
        <taxon>Spirochaetota</taxon>
        <taxon>Spirochaetia</taxon>
        <taxon>Leptospirales</taxon>
        <taxon>Leptospiraceae</taxon>
        <taxon>Leptonema</taxon>
    </lineage>
</organism>
<dbReference type="PIRSF" id="PIRSF006487">
    <property type="entry name" value="GcvT"/>
    <property type="match status" value="1"/>
</dbReference>
<evidence type="ECO:0000259" key="8">
    <source>
        <dbReference type="Pfam" id="PF01571"/>
    </source>
</evidence>
<accession>A0A833LYK1</accession>
<keyword evidence="3" id="KW-0032">Aminotransferase</keyword>
<dbReference type="NCBIfam" id="TIGR00528">
    <property type="entry name" value="gcvT"/>
    <property type="match status" value="1"/>
</dbReference>
<evidence type="ECO:0000256" key="4">
    <source>
        <dbReference type="ARBA" id="ARBA00022679"/>
    </source>
</evidence>
<dbReference type="GO" id="GO:0006546">
    <property type="term" value="P:glycine catabolic process"/>
    <property type="evidence" value="ECO:0007669"/>
    <property type="project" value="InterPro"/>
</dbReference>
<comment type="catalytic activity">
    <reaction evidence="6">
        <text>N(6)-[(R)-S(8)-aminomethyldihydrolipoyl]-L-lysyl-[protein] + (6S)-5,6,7,8-tetrahydrofolate = N(6)-[(R)-dihydrolipoyl]-L-lysyl-[protein] + (6R)-5,10-methylene-5,6,7,8-tetrahydrofolate + NH4(+)</text>
        <dbReference type="Rhea" id="RHEA:16945"/>
        <dbReference type="Rhea" id="RHEA-COMP:10475"/>
        <dbReference type="Rhea" id="RHEA-COMP:10492"/>
        <dbReference type="ChEBI" id="CHEBI:15636"/>
        <dbReference type="ChEBI" id="CHEBI:28938"/>
        <dbReference type="ChEBI" id="CHEBI:57453"/>
        <dbReference type="ChEBI" id="CHEBI:83100"/>
        <dbReference type="ChEBI" id="CHEBI:83143"/>
        <dbReference type="EC" id="2.1.2.10"/>
    </reaction>
</comment>
<feature type="domain" description="GCVT N-terminal" evidence="8">
    <location>
        <begin position="8"/>
        <end position="258"/>
    </location>
</feature>
<dbReference type="PANTHER" id="PTHR43757:SF2">
    <property type="entry name" value="AMINOMETHYLTRANSFERASE, MITOCHONDRIAL"/>
    <property type="match status" value="1"/>
</dbReference>
<dbReference type="Pfam" id="PF01571">
    <property type="entry name" value="GCV_T"/>
    <property type="match status" value="1"/>
</dbReference>
<feature type="domain" description="Aminomethyltransferase C-terminal" evidence="9">
    <location>
        <begin position="281"/>
        <end position="358"/>
    </location>
</feature>
<dbReference type="Gene3D" id="2.40.30.110">
    <property type="entry name" value="Aminomethyltransferase beta-barrel domains"/>
    <property type="match status" value="1"/>
</dbReference>
<dbReference type="GO" id="GO:0004047">
    <property type="term" value="F:aminomethyltransferase activity"/>
    <property type="evidence" value="ECO:0007669"/>
    <property type="project" value="UniProtKB-EC"/>
</dbReference>
<evidence type="ECO:0000313" key="11">
    <source>
        <dbReference type="Proteomes" id="UP000460298"/>
    </source>
</evidence>
<dbReference type="GO" id="GO:0008168">
    <property type="term" value="F:methyltransferase activity"/>
    <property type="evidence" value="ECO:0007669"/>
    <property type="project" value="UniProtKB-KW"/>
</dbReference>
<evidence type="ECO:0000259" key="9">
    <source>
        <dbReference type="Pfam" id="PF08669"/>
    </source>
</evidence>
<dbReference type="GO" id="GO:0005960">
    <property type="term" value="C:glycine cleavage complex"/>
    <property type="evidence" value="ECO:0007669"/>
    <property type="project" value="InterPro"/>
</dbReference>
<dbReference type="SUPFAM" id="SSF101790">
    <property type="entry name" value="Aminomethyltransferase beta-barrel domain"/>
    <property type="match status" value="1"/>
</dbReference>
<dbReference type="InterPro" id="IPR006223">
    <property type="entry name" value="GcvT"/>
</dbReference>
<keyword evidence="10" id="KW-0489">Methyltransferase</keyword>
<dbReference type="Proteomes" id="UP000460298">
    <property type="component" value="Unassembled WGS sequence"/>
</dbReference>
<comment type="similarity">
    <text evidence="1">Belongs to the GcvT family.</text>
</comment>
<sequence>MSLQRTVLFDTHKQAAGRMVPFAGWEMPVQYSSILEEHMKVRNECGLFDVSHMGEVRVSGPNAKGFLEKITPNLLEGQKDGQIRYNAILNDNGGIRDDVTIFRESDSSYFIVVNASNVDKIWAHLNEKKEPGVILENLSDRYSLLALQGPLAEEILKSHSAFPSDRIDALAYYHFFDTDTMRISRTGYTGEDGFEIMCENDRAPSLWKELIDLGGAKILPAGLGARDSLRLEAMYPLYGHELTEDRTPVESGIGWIVKEKPAPYPHMDRILKQKQNHPDHKICGFVLEEGGIAREGMDVLIDGKVVGQVQSGVYSPVLKKGIGSAFLPFDSITAERPIEILIRDRRVKAKLHSGAFVKGSAGRKRAN</sequence>
<dbReference type="Gene3D" id="4.10.1250.10">
    <property type="entry name" value="Aminomethyltransferase fragment"/>
    <property type="match status" value="1"/>
</dbReference>
<dbReference type="EC" id="2.1.2.10" evidence="2"/>
<dbReference type="GO" id="GO:0032259">
    <property type="term" value="P:methylation"/>
    <property type="evidence" value="ECO:0007669"/>
    <property type="project" value="UniProtKB-KW"/>
</dbReference>
<reference evidence="10 11" key="1">
    <citation type="submission" date="2019-10" db="EMBL/GenBank/DDBJ databases">
        <title>Extracellular Electron Transfer in a Candidatus Methanoperedens spp. Enrichment Culture.</title>
        <authorList>
            <person name="Berger S."/>
            <person name="Rangel Shaw D."/>
            <person name="Berben T."/>
            <person name="In 'T Zandt M."/>
            <person name="Frank J."/>
            <person name="Reimann J."/>
            <person name="Jetten M.S.M."/>
            <person name="Welte C.U."/>
        </authorList>
    </citation>
    <scope>NUCLEOTIDE SEQUENCE [LARGE SCALE GENOMIC DNA]</scope>
    <source>
        <strain evidence="10">SB12</strain>
    </source>
</reference>
<gene>
    <name evidence="10" type="primary">gcvT</name>
    <name evidence="10" type="ORF">F9K24_12250</name>
</gene>
<dbReference type="InterPro" id="IPR028896">
    <property type="entry name" value="GcvT/YgfZ/DmdA"/>
</dbReference>
<dbReference type="InterPro" id="IPR027266">
    <property type="entry name" value="TrmE/GcvT-like"/>
</dbReference>
<dbReference type="Pfam" id="PF08669">
    <property type="entry name" value="GCV_T_C"/>
    <property type="match status" value="1"/>
</dbReference>
<dbReference type="GO" id="GO:0005829">
    <property type="term" value="C:cytosol"/>
    <property type="evidence" value="ECO:0007669"/>
    <property type="project" value="TreeGrafter"/>
</dbReference>
<evidence type="ECO:0000256" key="3">
    <source>
        <dbReference type="ARBA" id="ARBA00022576"/>
    </source>
</evidence>
<dbReference type="PANTHER" id="PTHR43757">
    <property type="entry name" value="AMINOMETHYLTRANSFERASE"/>
    <property type="match status" value="1"/>
</dbReference>
<dbReference type="InterPro" id="IPR006222">
    <property type="entry name" value="GCVT_N"/>
</dbReference>
<protein>
    <recommendedName>
        <fullName evidence="2">aminomethyltransferase</fullName>
        <ecNumber evidence="2">2.1.2.10</ecNumber>
    </recommendedName>
    <alternativeName>
        <fullName evidence="5">Glycine cleavage system T protein</fullName>
    </alternativeName>
</protein>
<keyword evidence="4 10" id="KW-0808">Transferase</keyword>
<dbReference type="EMBL" id="WBUI01000011">
    <property type="protein sequence ID" value="KAB2932048.1"/>
    <property type="molecule type" value="Genomic_DNA"/>
</dbReference>
<dbReference type="NCBIfam" id="NF001567">
    <property type="entry name" value="PRK00389.1"/>
    <property type="match status" value="1"/>
</dbReference>
<dbReference type="InterPro" id="IPR029043">
    <property type="entry name" value="GcvT/YgfZ_C"/>
</dbReference>
<dbReference type="InterPro" id="IPR013977">
    <property type="entry name" value="GcvT_C"/>
</dbReference>
<feature type="binding site" evidence="7">
    <location>
        <position position="195"/>
    </location>
    <ligand>
        <name>substrate</name>
    </ligand>
</feature>
<evidence type="ECO:0000256" key="7">
    <source>
        <dbReference type="PIRSR" id="PIRSR006487-1"/>
    </source>
</evidence>
<proteinExistence type="inferred from homology"/>
<dbReference type="Gene3D" id="3.30.70.1400">
    <property type="entry name" value="Aminomethyltransferase beta-barrel domains"/>
    <property type="match status" value="1"/>
</dbReference>
<dbReference type="AlphaFoldDB" id="A0A833LYK1"/>